<dbReference type="Proteomes" id="UP000366819">
    <property type="component" value="Unassembled WGS sequence"/>
</dbReference>
<accession>A0A5E4SJB4</accession>
<keyword evidence="2" id="KW-1185">Reference proteome</keyword>
<evidence type="ECO:0000313" key="2">
    <source>
        <dbReference type="Proteomes" id="UP000366819"/>
    </source>
</evidence>
<proteinExistence type="predicted"/>
<gene>
    <name evidence="1" type="ORF">PAQ31011_00842</name>
</gene>
<organism evidence="1 2">
    <name type="scientific">Pandoraea aquatica</name>
    <dbReference type="NCBI Taxonomy" id="2508290"/>
    <lineage>
        <taxon>Bacteria</taxon>
        <taxon>Pseudomonadati</taxon>
        <taxon>Pseudomonadota</taxon>
        <taxon>Betaproteobacteria</taxon>
        <taxon>Burkholderiales</taxon>
        <taxon>Burkholderiaceae</taxon>
        <taxon>Pandoraea</taxon>
    </lineage>
</organism>
<name>A0A5E4SJB4_9BURK</name>
<dbReference type="AlphaFoldDB" id="A0A5E4SJB4"/>
<reference evidence="1 2" key="1">
    <citation type="submission" date="2019-08" db="EMBL/GenBank/DDBJ databases">
        <authorList>
            <person name="Peeters C."/>
        </authorList>
    </citation>
    <scope>NUCLEOTIDE SEQUENCE [LARGE SCALE GENOMIC DNA]</scope>
    <source>
        <strain evidence="1 2">LMG 31011</strain>
    </source>
</reference>
<dbReference type="OrthoDB" id="8945217at2"/>
<protein>
    <submittedName>
        <fullName evidence="1">Uncharacterized protein</fullName>
    </submittedName>
</protein>
<dbReference type="RefSeq" id="WP_150574588.1">
    <property type="nucleotide sequence ID" value="NZ_CABPSN010000001.1"/>
</dbReference>
<evidence type="ECO:0000313" key="1">
    <source>
        <dbReference type="EMBL" id="VVD75385.1"/>
    </source>
</evidence>
<dbReference type="EMBL" id="CABPSN010000001">
    <property type="protein sequence ID" value="VVD75385.1"/>
    <property type="molecule type" value="Genomic_DNA"/>
</dbReference>
<sequence length="366" mass="37170">MTTAYVASNQLPMAALPTLSGIFQRFPATATNTGDATYSPDGLEVSPIYGLGGQPLQGNEIIAGGNVTLVSYIGALLNSGNLCWVLLDCTGGAQQVAQATQSQHAIQLGQANAMFAPLSNSVGVVGQSRNASLSVTTASATATFTATELIVEAALGSSARYALANVSAAINLTSTGAGGMDAGSPPVTGFVGVYAIFNPTTKNVALLGVDATSATVPEVYGGSNMPQGYTASALVGVLPVASSKFAVCQLVDRRVTVVPGAIFNTSTVSETFAAFSVASAVPRNAKKSTLGLGIVNTVANANMSLFVASAASQLGVAQSSNTCVTPGFGHVVYDELPFVTPQTLYFASRSFVGTPTFTVYVQDYTV</sequence>